<dbReference type="RefSeq" id="WP_252916636.1">
    <property type="nucleotide sequence ID" value="NZ_JAAAML010000003.1"/>
</dbReference>
<evidence type="ECO:0000313" key="4">
    <source>
        <dbReference type="Proteomes" id="UP001320715"/>
    </source>
</evidence>
<accession>A0ABT1CWW1</accession>
<sequence>MSRLTTTINAAASAALLSAVLAGCSAQSGPKKPRSVTPPNFESLTPPQSLLREDTIEAGTHDRSSSRLAYVGVWAVSGDACAMMDQTAFEGYAVITPGSLRHPDETCSFDAGPPGQAYSQFEASCEVGRKTIKRMITVDMATRNTMRLSVDGASQAMTRCHLPK</sequence>
<gene>
    <name evidence="3" type="ORF">GTW23_16835</name>
</gene>
<evidence type="ECO:0000256" key="1">
    <source>
        <dbReference type="SAM" id="MobiDB-lite"/>
    </source>
</evidence>
<feature type="chain" id="PRO_5046662881" description="DUF3617 family protein" evidence="2">
    <location>
        <begin position="23"/>
        <end position="164"/>
    </location>
</feature>
<feature type="region of interest" description="Disordered" evidence="1">
    <location>
        <begin position="28"/>
        <end position="47"/>
    </location>
</feature>
<feature type="signal peptide" evidence="2">
    <location>
        <begin position="1"/>
        <end position="22"/>
    </location>
</feature>
<dbReference type="EMBL" id="JAAAML010000003">
    <property type="protein sequence ID" value="MCO6409851.1"/>
    <property type="molecule type" value="Genomic_DNA"/>
</dbReference>
<name>A0ABT1CWW1_9HYPH</name>
<dbReference type="PROSITE" id="PS51257">
    <property type="entry name" value="PROKAR_LIPOPROTEIN"/>
    <property type="match status" value="1"/>
</dbReference>
<evidence type="ECO:0000256" key="2">
    <source>
        <dbReference type="SAM" id="SignalP"/>
    </source>
</evidence>
<evidence type="ECO:0000313" key="3">
    <source>
        <dbReference type="EMBL" id="MCO6409851.1"/>
    </source>
</evidence>
<reference evidence="3 4" key="1">
    <citation type="submission" date="2020-01" db="EMBL/GenBank/DDBJ databases">
        <title>Genomes of bacteria type strains.</title>
        <authorList>
            <person name="Chen J."/>
            <person name="Zhu S."/>
            <person name="Yang J."/>
        </authorList>
    </citation>
    <scope>NUCLEOTIDE SEQUENCE [LARGE SCALE GENOMIC DNA]</scope>
    <source>
        <strain evidence="3 4">DSM 16655</strain>
    </source>
</reference>
<evidence type="ECO:0008006" key="5">
    <source>
        <dbReference type="Google" id="ProtNLM"/>
    </source>
</evidence>
<protein>
    <recommendedName>
        <fullName evidence="5">DUF3617 family protein</fullName>
    </recommendedName>
</protein>
<proteinExistence type="predicted"/>
<organism evidence="3 4">
    <name type="scientific">Hoeflea alexandrii</name>
    <dbReference type="NCBI Taxonomy" id="288436"/>
    <lineage>
        <taxon>Bacteria</taxon>
        <taxon>Pseudomonadati</taxon>
        <taxon>Pseudomonadota</taxon>
        <taxon>Alphaproteobacteria</taxon>
        <taxon>Hyphomicrobiales</taxon>
        <taxon>Rhizobiaceae</taxon>
        <taxon>Hoeflea</taxon>
    </lineage>
</organism>
<comment type="caution">
    <text evidence="3">The sequence shown here is derived from an EMBL/GenBank/DDBJ whole genome shotgun (WGS) entry which is preliminary data.</text>
</comment>
<feature type="compositionally biased region" description="Polar residues" evidence="1">
    <location>
        <begin position="37"/>
        <end position="47"/>
    </location>
</feature>
<keyword evidence="4" id="KW-1185">Reference proteome</keyword>
<keyword evidence="2" id="KW-0732">Signal</keyword>
<dbReference type="Proteomes" id="UP001320715">
    <property type="component" value="Unassembled WGS sequence"/>
</dbReference>